<dbReference type="AlphaFoldDB" id="A0A1V9YD09"/>
<evidence type="ECO:0000313" key="1">
    <source>
        <dbReference type="EMBL" id="OQR83605.1"/>
    </source>
</evidence>
<dbReference type="EMBL" id="JNBR01002133">
    <property type="protein sequence ID" value="OQR83605.1"/>
    <property type="molecule type" value="Genomic_DNA"/>
</dbReference>
<protein>
    <submittedName>
        <fullName evidence="1">Uncharacterized protein</fullName>
    </submittedName>
</protein>
<organism evidence="1 2">
    <name type="scientific">Achlya hypogyna</name>
    <name type="common">Oomycete</name>
    <name type="synonym">Protoachlya hypogyna</name>
    <dbReference type="NCBI Taxonomy" id="1202772"/>
    <lineage>
        <taxon>Eukaryota</taxon>
        <taxon>Sar</taxon>
        <taxon>Stramenopiles</taxon>
        <taxon>Oomycota</taxon>
        <taxon>Saprolegniomycetes</taxon>
        <taxon>Saprolegniales</taxon>
        <taxon>Achlyaceae</taxon>
        <taxon>Achlya</taxon>
    </lineage>
</organism>
<evidence type="ECO:0000313" key="2">
    <source>
        <dbReference type="Proteomes" id="UP000243579"/>
    </source>
</evidence>
<proteinExistence type="predicted"/>
<keyword evidence="2" id="KW-1185">Reference proteome</keyword>
<accession>A0A1V9YD09</accession>
<comment type="caution">
    <text evidence="1">The sequence shown here is derived from an EMBL/GenBank/DDBJ whole genome shotgun (WGS) entry which is preliminary data.</text>
</comment>
<reference evidence="1 2" key="1">
    <citation type="journal article" date="2014" name="Genome Biol. Evol.">
        <title>The secreted proteins of Achlya hypogyna and Thraustotheca clavata identify the ancestral oomycete secretome and reveal gene acquisitions by horizontal gene transfer.</title>
        <authorList>
            <person name="Misner I."/>
            <person name="Blouin N."/>
            <person name="Leonard G."/>
            <person name="Richards T.A."/>
            <person name="Lane C.E."/>
        </authorList>
    </citation>
    <scope>NUCLEOTIDE SEQUENCE [LARGE SCALE GENOMIC DNA]</scope>
    <source>
        <strain evidence="1 2">ATCC 48635</strain>
    </source>
</reference>
<dbReference type="OrthoDB" id="98688at2759"/>
<sequence>MFGTVTDAATGHQHLGPCTRPVASINYALRKVNMTSVQAVLTKPGNTGYWLCNASEDAFDLYVKSPSKMLVSRAMECRPDGIYIVELPLDFHERMVACFNDLMMAATGTGRTHLLANGSTYVEALGIPNPN</sequence>
<name>A0A1V9YD09_ACHHY</name>
<feature type="non-terminal residue" evidence="1">
    <location>
        <position position="131"/>
    </location>
</feature>
<dbReference type="Proteomes" id="UP000243579">
    <property type="component" value="Unassembled WGS sequence"/>
</dbReference>
<gene>
    <name evidence="1" type="ORF">ACHHYP_20735</name>
</gene>